<name>G0A7R5_METMM</name>
<dbReference type="KEGG" id="mmt:Metme_3542"/>
<dbReference type="Proteomes" id="UP000008888">
    <property type="component" value="Chromosome"/>
</dbReference>
<reference evidence="4" key="3">
    <citation type="submission" date="2011-05" db="EMBL/GenBank/DDBJ databases">
        <title>Complete sequence of Methylomonas methanica MC09.</title>
        <authorList>
            <consortium name="US DOE Joint Genome Institute"/>
            <person name="Lucas S."/>
            <person name="Han J."/>
            <person name="Lapidus A."/>
            <person name="Cheng J.-F."/>
            <person name="Goodwin L."/>
            <person name="Pitluck S."/>
            <person name="Peters L."/>
            <person name="Mikhailova N."/>
            <person name="Teshima H."/>
            <person name="Han C."/>
            <person name="Tapia R."/>
            <person name="Land M."/>
            <person name="Hauser L."/>
            <person name="Kyrpides N."/>
            <person name="Ivanova N."/>
            <person name="Pagani I."/>
            <person name="Stein L."/>
            <person name="Woyke T."/>
        </authorList>
    </citation>
    <scope>NUCLEOTIDE SEQUENCE [LARGE SCALE GENOMIC DNA]</scope>
    <source>
        <strain evidence="4">MC09</strain>
    </source>
</reference>
<dbReference type="InterPro" id="IPR011006">
    <property type="entry name" value="CheY-like_superfamily"/>
</dbReference>
<feature type="modified residue" description="4-aspartylphosphate" evidence="1">
    <location>
        <position position="53"/>
    </location>
</feature>
<dbReference type="RefSeq" id="WP_013820130.1">
    <property type="nucleotide sequence ID" value="NC_015572.1"/>
</dbReference>
<reference key="2">
    <citation type="submission" date="2011-05" db="EMBL/GenBank/DDBJ databases">
        <title>Complete genome sequence of the aerobic marine methanotroph Methylomonas methanica MC09.</title>
        <authorList>
            <person name="Boden R."/>
            <person name="Cunliffe M."/>
            <person name="Scanlan J."/>
            <person name="Moussard H."/>
            <person name="Kits K.D."/>
            <person name="Klotz M."/>
            <person name="Jetten M."/>
            <person name="Vuilleumier S."/>
            <person name="Han J."/>
            <person name="Peters L."/>
            <person name="Mikhailova N."/>
            <person name="Teshima H."/>
            <person name="Tapia R."/>
            <person name="Kyrpides N."/>
            <person name="Ivanova N."/>
            <person name="Pagani I."/>
            <person name="Cheng J.-F."/>
            <person name="Goodwin L."/>
            <person name="Han C."/>
            <person name="Hauser L."/>
            <person name="Land M."/>
            <person name="Lapidus A."/>
            <person name="Lucas S."/>
            <person name="Pitluck S."/>
            <person name="Woyke T."/>
            <person name="Stein L.Y."/>
            <person name="Murrell C."/>
        </authorList>
    </citation>
    <scope>NUCLEOTIDE SEQUENCE</scope>
    <source>
        <strain>MC09</strain>
    </source>
</reference>
<sequence>MKILVADDSGTTRKVIVGLLFSLGFSDVHQAENGSQALNKLKSAHNFDLLITDWNMPEMNGLELVTNVRSTPELKDIRILMVTAEATRDAVITAAKAGINGYIMKPFSAATLKEKITKIVPAPIIAKKETTSSTSKLNEDLLRIIK</sequence>
<reference evidence="3 4" key="1">
    <citation type="journal article" date="2011" name="J. Bacteriol.">
        <title>Complete Genome Sequence of the Aerobic Marine Methanotroph Methylomonas methanica MC09.</title>
        <authorList>
            <person name="Boden R."/>
            <person name="Cunliffe M."/>
            <person name="Scanlan J."/>
            <person name="Moussard H."/>
            <person name="Kits K.D."/>
            <person name="Klotz M.G."/>
            <person name="Jetten M.S."/>
            <person name="Vuilleumier S."/>
            <person name="Han J."/>
            <person name="Peters L."/>
            <person name="Mikhailova N."/>
            <person name="Teshima H."/>
            <person name="Tapia R."/>
            <person name="Kyrpides N."/>
            <person name="Ivanova N."/>
            <person name="Pagani I."/>
            <person name="Cheng J.F."/>
            <person name="Goodwin L."/>
            <person name="Han C."/>
            <person name="Hauser L."/>
            <person name="Land M.L."/>
            <person name="Lapidus A."/>
            <person name="Lucas S."/>
            <person name="Pitluck S."/>
            <person name="Woyke T."/>
            <person name="Stein L."/>
            <person name="Murrell J.C."/>
        </authorList>
    </citation>
    <scope>NUCLEOTIDE SEQUENCE [LARGE SCALE GENOMIC DNA]</scope>
    <source>
        <strain evidence="3 4">MC09</strain>
    </source>
</reference>
<dbReference type="SUPFAM" id="SSF52172">
    <property type="entry name" value="CheY-like"/>
    <property type="match status" value="1"/>
</dbReference>
<proteinExistence type="predicted"/>
<dbReference type="OrthoDB" id="9800897at2"/>
<dbReference type="EMBL" id="CP002738">
    <property type="protein sequence ID" value="AEG01908.1"/>
    <property type="molecule type" value="Genomic_DNA"/>
</dbReference>
<dbReference type="PROSITE" id="PS50110">
    <property type="entry name" value="RESPONSE_REGULATORY"/>
    <property type="match status" value="1"/>
</dbReference>
<gene>
    <name evidence="3" type="ordered locus">Metme_3542</name>
</gene>
<dbReference type="PANTHER" id="PTHR43228">
    <property type="entry name" value="TWO-COMPONENT RESPONSE REGULATOR"/>
    <property type="match status" value="1"/>
</dbReference>
<dbReference type="HOGENOM" id="CLU_000445_69_12_6"/>
<evidence type="ECO:0000313" key="4">
    <source>
        <dbReference type="Proteomes" id="UP000008888"/>
    </source>
</evidence>
<evidence type="ECO:0000313" key="3">
    <source>
        <dbReference type="EMBL" id="AEG01908.1"/>
    </source>
</evidence>
<keyword evidence="4" id="KW-1185">Reference proteome</keyword>
<evidence type="ECO:0000256" key="1">
    <source>
        <dbReference type="PROSITE-ProRule" id="PRU00169"/>
    </source>
</evidence>
<dbReference type="SMART" id="SM00448">
    <property type="entry name" value="REC"/>
    <property type="match status" value="1"/>
</dbReference>
<dbReference type="eggNOG" id="COG3706">
    <property type="taxonomic scope" value="Bacteria"/>
</dbReference>
<dbReference type="GO" id="GO:0000160">
    <property type="term" value="P:phosphorelay signal transduction system"/>
    <property type="evidence" value="ECO:0007669"/>
    <property type="project" value="InterPro"/>
</dbReference>
<evidence type="ECO:0000259" key="2">
    <source>
        <dbReference type="PROSITE" id="PS50110"/>
    </source>
</evidence>
<dbReference type="Gene3D" id="3.40.50.2300">
    <property type="match status" value="1"/>
</dbReference>
<dbReference type="PANTHER" id="PTHR43228:SF1">
    <property type="entry name" value="TWO-COMPONENT RESPONSE REGULATOR ARR22"/>
    <property type="match status" value="1"/>
</dbReference>
<keyword evidence="1" id="KW-0597">Phosphoprotein</keyword>
<dbReference type="InterPro" id="IPR001789">
    <property type="entry name" value="Sig_transdc_resp-reg_receiver"/>
</dbReference>
<organism evidence="3 4">
    <name type="scientific">Methylomonas methanica (strain DSM 25384 / MC09)</name>
    <dbReference type="NCBI Taxonomy" id="857087"/>
    <lineage>
        <taxon>Bacteria</taxon>
        <taxon>Pseudomonadati</taxon>
        <taxon>Pseudomonadota</taxon>
        <taxon>Gammaproteobacteria</taxon>
        <taxon>Methylococcales</taxon>
        <taxon>Methylococcaceae</taxon>
        <taxon>Methylomonas</taxon>
    </lineage>
</organism>
<protein>
    <submittedName>
        <fullName evidence="3">Response regulator receiver protein</fullName>
    </submittedName>
</protein>
<accession>G0A7R5</accession>
<dbReference type="InterPro" id="IPR052048">
    <property type="entry name" value="ST_Response_Regulator"/>
</dbReference>
<dbReference type="Pfam" id="PF00072">
    <property type="entry name" value="Response_reg"/>
    <property type="match status" value="1"/>
</dbReference>
<dbReference type="AlphaFoldDB" id="G0A7R5"/>
<dbReference type="STRING" id="857087.Metme_3542"/>
<feature type="domain" description="Response regulatory" evidence="2">
    <location>
        <begin position="2"/>
        <end position="120"/>
    </location>
</feature>